<feature type="transmembrane region" description="Helical" evidence="1">
    <location>
        <begin position="253"/>
        <end position="273"/>
    </location>
</feature>
<feature type="transmembrane region" description="Helical" evidence="1">
    <location>
        <begin position="115"/>
        <end position="136"/>
    </location>
</feature>
<proteinExistence type="predicted"/>
<dbReference type="HOGENOM" id="CLU_057756_0_0_1"/>
<reference evidence="3" key="1">
    <citation type="journal article" date="2014" name="Proc. Natl. Acad. Sci. U.S.A.">
        <title>Extensive sampling of basidiomycete genomes demonstrates inadequacy of the white-rot/brown-rot paradigm for wood decay fungi.</title>
        <authorList>
            <person name="Riley R."/>
            <person name="Salamov A.A."/>
            <person name="Brown D.W."/>
            <person name="Nagy L.G."/>
            <person name="Floudas D."/>
            <person name="Held B.W."/>
            <person name="Levasseur A."/>
            <person name="Lombard V."/>
            <person name="Morin E."/>
            <person name="Otillar R."/>
            <person name="Lindquist E.A."/>
            <person name="Sun H."/>
            <person name="LaButti K.M."/>
            <person name="Schmutz J."/>
            <person name="Jabbour D."/>
            <person name="Luo H."/>
            <person name="Baker S.E."/>
            <person name="Pisabarro A.G."/>
            <person name="Walton J.D."/>
            <person name="Blanchette R.A."/>
            <person name="Henrissat B."/>
            <person name="Martin F."/>
            <person name="Cullen D."/>
            <person name="Hibbett D.S."/>
            <person name="Grigoriev I.V."/>
        </authorList>
    </citation>
    <scope>NUCLEOTIDE SEQUENCE [LARGE SCALE GENOMIC DNA]</scope>
    <source>
        <strain evidence="3">CBS 339.88</strain>
    </source>
</reference>
<keyword evidence="1" id="KW-1133">Transmembrane helix</keyword>
<keyword evidence="1" id="KW-0812">Transmembrane</keyword>
<dbReference type="PANTHER" id="PTHR34292">
    <property type="entry name" value="OUTER SPORE WALL PROTEIN LDS1"/>
    <property type="match status" value="1"/>
</dbReference>
<dbReference type="PANTHER" id="PTHR34292:SF2">
    <property type="entry name" value="OUTER SPORE WALL PROTEIN LDS1"/>
    <property type="match status" value="1"/>
</dbReference>
<organism evidence="2 3">
    <name type="scientific">Galerina marginata (strain CBS 339.88)</name>
    <dbReference type="NCBI Taxonomy" id="685588"/>
    <lineage>
        <taxon>Eukaryota</taxon>
        <taxon>Fungi</taxon>
        <taxon>Dikarya</taxon>
        <taxon>Basidiomycota</taxon>
        <taxon>Agaricomycotina</taxon>
        <taxon>Agaricomycetes</taxon>
        <taxon>Agaricomycetidae</taxon>
        <taxon>Agaricales</taxon>
        <taxon>Agaricineae</taxon>
        <taxon>Strophariaceae</taxon>
        <taxon>Galerina</taxon>
    </lineage>
</organism>
<name>A0A067TUV4_GALM3</name>
<evidence type="ECO:0000313" key="2">
    <source>
        <dbReference type="EMBL" id="KDR86127.1"/>
    </source>
</evidence>
<gene>
    <name evidence="2" type="ORF">GALMADRAFT_219127</name>
</gene>
<keyword evidence="3" id="KW-1185">Reference proteome</keyword>
<feature type="transmembrane region" description="Helical" evidence="1">
    <location>
        <begin position="197"/>
        <end position="216"/>
    </location>
</feature>
<protein>
    <submittedName>
        <fullName evidence="2">Uncharacterized protein</fullName>
    </submittedName>
</protein>
<dbReference type="InterPro" id="IPR052786">
    <property type="entry name" value="Spore_wall_assembly"/>
</dbReference>
<dbReference type="AlphaFoldDB" id="A0A067TUV4"/>
<dbReference type="EMBL" id="KL142367">
    <property type="protein sequence ID" value="KDR86127.1"/>
    <property type="molecule type" value="Genomic_DNA"/>
</dbReference>
<feature type="transmembrane region" description="Helical" evidence="1">
    <location>
        <begin position="68"/>
        <end position="87"/>
    </location>
</feature>
<dbReference type="OrthoDB" id="10012223at2759"/>
<accession>A0A067TUV4</accession>
<evidence type="ECO:0000256" key="1">
    <source>
        <dbReference type="SAM" id="Phobius"/>
    </source>
</evidence>
<sequence length="310" mass="35881">MSLTNSGPEAQDALFDDHMEHVPAALQRATMRMQFPPSYALVGVYRLFTDKLLYKPAWDKCRHATQRGAIVGGIWALLTFSIQRRFIELFLSNSPRITGLSRDDTVFGYKVPFSLYTYATIMILGSQVTYILRFFLSRNIRIARDRAWDQTVASRGKGPDFWQPYVEELQNPPQIDAETKLERWLGGWFTLFFVKRVLLSPFQVYPFVGMVVSAWFKAIGTSRSLHRRYFEAKKMTPQQVGVFIEERKWDYRIFGFTAALLENLPIIGLLFTVSNRVGAAMWAHDLEKRQHYVAEERKLGHEPASYSKTD</sequence>
<keyword evidence="1" id="KW-0472">Membrane</keyword>
<evidence type="ECO:0000313" key="3">
    <source>
        <dbReference type="Proteomes" id="UP000027222"/>
    </source>
</evidence>
<dbReference type="Proteomes" id="UP000027222">
    <property type="component" value="Unassembled WGS sequence"/>
</dbReference>
<dbReference type="STRING" id="685588.A0A067TUV4"/>